<reference evidence="2" key="1">
    <citation type="submission" date="2023-06" db="EMBL/GenBank/DDBJ databases">
        <authorList>
            <person name="Noh H."/>
        </authorList>
    </citation>
    <scope>NUCLEOTIDE SEQUENCE</scope>
    <source>
        <strain evidence="2">DUCC20226</strain>
    </source>
</reference>
<dbReference type="Gene3D" id="3.60.21.10">
    <property type="match status" value="1"/>
</dbReference>
<dbReference type="GO" id="GO:0016787">
    <property type="term" value="F:hydrolase activity"/>
    <property type="evidence" value="ECO:0007669"/>
    <property type="project" value="InterPro"/>
</dbReference>
<dbReference type="CDD" id="cd07379">
    <property type="entry name" value="MPP_239FB"/>
    <property type="match status" value="1"/>
</dbReference>
<dbReference type="InterPro" id="IPR004843">
    <property type="entry name" value="Calcineurin-like_PHP"/>
</dbReference>
<dbReference type="PANTHER" id="PTHR12905:SF28">
    <property type="entry name" value="RHAMNOGALACTURONATE LYASE C-RELATED"/>
    <property type="match status" value="1"/>
</dbReference>
<dbReference type="InterPro" id="IPR029052">
    <property type="entry name" value="Metallo-depent_PP-like"/>
</dbReference>
<accession>A0AAD9SCN9</accession>
<dbReference type="EMBL" id="JAUJFL010000004">
    <property type="protein sequence ID" value="KAK2605067.1"/>
    <property type="molecule type" value="Genomic_DNA"/>
</dbReference>
<gene>
    <name evidence="2" type="ORF">N8I77_007943</name>
</gene>
<dbReference type="InterPro" id="IPR051693">
    <property type="entry name" value="UPF0046_metallophosphoest"/>
</dbReference>
<feature type="domain" description="Calcineurin-like phosphoesterase" evidence="1">
    <location>
        <begin position="46"/>
        <end position="252"/>
    </location>
</feature>
<dbReference type="SUPFAM" id="SSF56300">
    <property type="entry name" value="Metallo-dependent phosphatases"/>
    <property type="match status" value="1"/>
</dbReference>
<evidence type="ECO:0000313" key="3">
    <source>
        <dbReference type="Proteomes" id="UP001265746"/>
    </source>
</evidence>
<comment type="caution">
    <text evidence="2">The sequence shown here is derived from an EMBL/GenBank/DDBJ whole genome shotgun (WGS) entry which is preliminary data.</text>
</comment>
<name>A0AAD9SCN9_PHOAM</name>
<dbReference type="Pfam" id="PF00149">
    <property type="entry name" value="Metallophos"/>
    <property type="match status" value="1"/>
</dbReference>
<sequence length="333" mass="37977">MASQSQPLSSIRLPGQRKRRAAQQLLKLYSAYVRPIPQPSGEDTIRVVCISDTHNTRPELPYGDVLIHAGDLTENGSFDEVQSELRWLSSQPHRYKVFVAGNHDVLLDEVFLEKYPERRYGSSQTKEDLDWGSVIYLQNSLIALDFPRCHNAIETEAAQPNEHMQSRARRLMVFGSPFTPKYGTSAFQYQSDPEYWTEIFAPLRTMPDILVTHGPPKFHLDARGAQRAGCPYLSWEVARMRPRLHVFGHIHASYGCEDAVLDGMQRAYEEVMTGWGGWETVGWMTVRTIWEELAWLFRGFRVQQECLTSTFINAAVVGGPDNSLVNQAVVFHF</sequence>
<evidence type="ECO:0000313" key="2">
    <source>
        <dbReference type="EMBL" id="KAK2605067.1"/>
    </source>
</evidence>
<dbReference type="AlphaFoldDB" id="A0AAD9SCN9"/>
<dbReference type="PANTHER" id="PTHR12905">
    <property type="entry name" value="METALLOPHOSPHOESTERASE"/>
    <property type="match status" value="1"/>
</dbReference>
<evidence type="ECO:0000259" key="1">
    <source>
        <dbReference type="Pfam" id="PF00149"/>
    </source>
</evidence>
<proteinExistence type="predicted"/>
<dbReference type="Proteomes" id="UP001265746">
    <property type="component" value="Unassembled WGS sequence"/>
</dbReference>
<keyword evidence="3" id="KW-1185">Reference proteome</keyword>
<organism evidence="2 3">
    <name type="scientific">Phomopsis amygdali</name>
    <name type="common">Fusicoccum amygdali</name>
    <dbReference type="NCBI Taxonomy" id="1214568"/>
    <lineage>
        <taxon>Eukaryota</taxon>
        <taxon>Fungi</taxon>
        <taxon>Dikarya</taxon>
        <taxon>Ascomycota</taxon>
        <taxon>Pezizomycotina</taxon>
        <taxon>Sordariomycetes</taxon>
        <taxon>Sordariomycetidae</taxon>
        <taxon>Diaporthales</taxon>
        <taxon>Diaporthaceae</taxon>
        <taxon>Diaporthe</taxon>
    </lineage>
</organism>
<protein>
    <recommendedName>
        <fullName evidence="1">Calcineurin-like phosphoesterase domain-containing protein</fullName>
    </recommendedName>
</protein>